<feature type="signal peptide" evidence="1">
    <location>
        <begin position="1"/>
        <end position="24"/>
    </location>
</feature>
<comment type="caution">
    <text evidence="2">The sequence shown here is derived from an EMBL/GenBank/DDBJ whole genome shotgun (WGS) entry which is preliminary data.</text>
</comment>
<dbReference type="AlphaFoldDB" id="A0A9N7VEF7"/>
<sequence length="130" mass="14944">MRISATSCICPFLVCLCFIQRCYGASPRVPSRVPSRNQTRLANGETEVHHRPKRGWIWNQFFVLEEHMGPKAQYVGKLRSLSARRPLREAEWMKTEKVTVTVQRDFSVSSTRSHRELVKSSACRLPALIS</sequence>
<evidence type="ECO:0000313" key="2">
    <source>
        <dbReference type="EMBL" id="CAB1447932.1"/>
    </source>
</evidence>
<name>A0A9N7VEF7_PLEPL</name>
<dbReference type="EMBL" id="CADEAL010003959">
    <property type="protein sequence ID" value="CAB1447932.1"/>
    <property type="molecule type" value="Genomic_DNA"/>
</dbReference>
<keyword evidence="1" id="KW-0732">Signal</keyword>
<dbReference type="Proteomes" id="UP001153269">
    <property type="component" value="Unassembled WGS sequence"/>
</dbReference>
<evidence type="ECO:0000256" key="1">
    <source>
        <dbReference type="SAM" id="SignalP"/>
    </source>
</evidence>
<proteinExistence type="predicted"/>
<gene>
    <name evidence="2" type="ORF">PLEPLA_LOCUS35599</name>
</gene>
<keyword evidence="3" id="KW-1185">Reference proteome</keyword>
<feature type="chain" id="PRO_5040208291" evidence="1">
    <location>
        <begin position="25"/>
        <end position="130"/>
    </location>
</feature>
<reference evidence="2" key="1">
    <citation type="submission" date="2020-03" db="EMBL/GenBank/DDBJ databases">
        <authorList>
            <person name="Weist P."/>
        </authorList>
    </citation>
    <scope>NUCLEOTIDE SEQUENCE</scope>
</reference>
<accession>A0A9N7VEF7</accession>
<evidence type="ECO:0000313" key="3">
    <source>
        <dbReference type="Proteomes" id="UP001153269"/>
    </source>
</evidence>
<organism evidence="2 3">
    <name type="scientific">Pleuronectes platessa</name>
    <name type="common">European plaice</name>
    <dbReference type="NCBI Taxonomy" id="8262"/>
    <lineage>
        <taxon>Eukaryota</taxon>
        <taxon>Metazoa</taxon>
        <taxon>Chordata</taxon>
        <taxon>Craniata</taxon>
        <taxon>Vertebrata</taxon>
        <taxon>Euteleostomi</taxon>
        <taxon>Actinopterygii</taxon>
        <taxon>Neopterygii</taxon>
        <taxon>Teleostei</taxon>
        <taxon>Neoteleostei</taxon>
        <taxon>Acanthomorphata</taxon>
        <taxon>Carangaria</taxon>
        <taxon>Pleuronectiformes</taxon>
        <taxon>Pleuronectoidei</taxon>
        <taxon>Pleuronectidae</taxon>
        <taxon>Pleuronectes</taxon>
    </lineage>
</organism>
<protein>
    <submittedName>
        <fullName evidence="2">Uncharacterized protein</fullName>
    </submittedName>
</protein>